<evidence type="ECO:0000313" key="10">
    <source>
        <dbReference type="RefSeq" id="XP_030078498.1"/>
    </source>
</evidence>
<dbReference type="CDD" id="cd02570">
    <property type="entry name" value="PseudoU_synth_EcTruA"/>
    <property type="match status" value="1"/>
</dbReference>
<dbReference type="RefSeq" id="XP_030078498.1">
    <property type="nucleotide sequence ID" value="XM_030222638.1"/>
</dbReference>
<organism evidence="9 10">
    <name type="scientific">Microcaecilia unicolor</name>
    <dbReference type="NCBI Taxonomy" id="1415580"/>
    <lineage>
        <taxon>Eukaryota</taxon>
        <taxon>Metazoa</taxon>
        <taxon>Chordata</taxon>
        <taxon>Craniata</taxon>
        <taxon>Vertebrata</taxon>
        <taxon>Euteleostomi</taxon>
        <taxon>Amphibia</taxon>
        <taxon>Gymnophiona</taxon>
        <taxon>Siphonopidae</taxon>
        <taxon>Microcaecilia</taxon>
    </lineage>
</organism>
<feature type="active site" description="Nucleophile" evidence="5">
    <location>
        <position position="81"/>
    </location>
</feature>
<name>A0A6P7ZNP4_9AMPH</name>
<dbReference type="InterPro" id="IPR020095">
    <property type="entry name" value="PsdUridine_synth_TruA_C"/>
</dbReference>
<protein>
    <recommendedName>
        <fullName evidence="7">tRNA pseudouridine synthase</fullName>
        <ecNumber evidence="7">5.4.99.12</ecNumber>
    </recommendedName>
</protein>
<evidence type="ECO:0000256" key="2">
    <source>
        <dbReference type="ARBA" id="ARBA00022694"/>
    </source>
</evidence>
<dbReference type="FunFam" id="3.30.70.580:FF:000011">
    <property type="entry name" value="tRNA pseudouridine synthase"/>
    <property type="match status" value="1"/>
</dbReference>
<proteinExistence type="inferred from homology"/>
<dbReference type="AlphaFoldDB" id="A0A6P7ZNP4"/>
<dbReference type="PIRSF" id="PIRSF001430">
    <property type="entry name" value="tRNA_psdUrid_synth"/>
    <property type="match status" value="1"/>
</dbReference>
<accession>A0A6P7ZNP4</accession>
<feature type="binding site" evidence="6">
    <location>
        <position position="145"/>
    </location>
    <ligand>
        <name>substrate</name>
    </ligand>
</feature>
<evidence type="ECO:0000256" key="4">
    <source>
        <dbReference type="ARBA" id="ARBA00036943"/>
    </source>
</evidence>
<keyword evidence="2 7" id="KW-0819">tRNA processing</keyword>
<dbReference type="PANTHER" id="PTHR11142:SF0">
    <property type="entry name" value="TRNA PSEUDOURIDINE SYNTHASE-LIKE 1"/>
    <property type="match status" value="1"/>
</dbReference>
<evidence type="ECO:0000256" key="5">
    <source>
        <dbReference type="PIRSR" id="PIRSR001430-1"/>
    </source>
</evidence>
<dbReference type="Pfam" id="PF01416">
    <property type="entry name" value="PseudoU_synth_1"/>
    <property type="match status" value="1"/>
</dbReference>
<dbReference type="GO" id="GO:0160147">
    <property type="term" value="F:tRNA pseudouridine(38-40) synthase activity"/>
    <property type="evidence" value="ECO:0007669"/>
    <property type="project" value="UniProtKB-EC"/>
</dbReference>
<comment type="catalytic activity">
    <reaction evidence="7">
        <text>uridine(38/39/40) in tRNA = pseudouridine(38/39/40) in tRNA</text>
        <dbReference type="Rhea" id="RHEA:22376"/>
        <dbReference type="Rhea" id="RHEA-COMP:10085"/>
        <dbReference type="Rhea" id="RHEA-COMP:10087"/>
        <dbReference type="ChEBI" id="CHEBI:65314"/>
        <dbReference type="ChEBI" id="CHEBI:65315"/>
        <dbReference type="EC" id="5.4.99.12"/>
    </reaction>
</comment>
<dbReference type="KEGG" id="muo:115482669"/>
<dbReference type="PANTHER" id="PTHR11142">
    <property type="entry name" value="PSEUDOURIDYLATE SYNTHASE"/>
    <property type="match status" value="1"/>
</dbReference>
<evidence type="ECO:0000259" key="8">
    <source>
        <dbReference type="Pfam" id="PF01416"/>
    </source>
</evidence>
<dbReference type="Gene3D" id="3.30.70.580">
    <property type="entry name" value="Pseudouridine synthase I, catalytic domain, N-terminal subdomain"/>
    <property type="match status" value="1"/>
</dbReference>
<evidence type="ECO:0000256" key="3">
    <source>
        <dbReference type="ARBA" id="ARBA00023235"/>
    </source>
</evidence>
<dbReference type="SUPFAM" id="SSF55120">
    <property type="entry name" value="Pseudouridine synthase"/>
    <property type="match status" value="1"/>
</dbReference>
<dbReference type="GeneID" id="115482669"/>
<dbReference type="InterPro" id="IPR020103">
    <property type="entry name" value="PsdUridine_synth_cat_dom_sf"/>
</dbReference>
<dbReference type="Proteomes" id="UP000515156">
    <property type="component" value="Chromosome 13"/>
</dbReference>
<evidence type="ECO:0000256" key="7">
    <source>
        <dbReference type="RuleBase" id="RU003792"/>
    </source>
</evidence>
<dbReference type="GO" id="GO:0003723">
    <property type="term" value="F:RNA binding"/>
    <property type="evidence" value="ECO:0007669"/>
    <property type="project" value="InterPro"/>
</dbReference>
<dbReference type="InterPro" id="IPR020097">
    <property type="entry name" value="PsdUridine_synth_TruA_a/b_dom"/>
</dbReference>
<gene>
    <name evidence="10" type="primary">PUSL1</name>
</gene>
<evidence type="ECO:0000256" key="1">
    <source>
        <dbReference type="ARBA" id="ARBA00009375"/>
    </source>
</evidence>
<dbReference type="FunFam" id="3.30.70.660:FF:000006">
    <property type="entry name" value="tRNA pseudouridine synthase"/>
    <property type="match status" value="1"/>
</dbReference>
<evidence type="ECO:0000313" key="9">
    <source>
        <dbReference type="Proteomes" id="UP000515156"/>
    </source>
</evidence>
<dbReference type="CTD" id="126789"/>
<sequence>MEFPRTQLGSPDLSLMLHLLNDLPPSTINLECHCFPLLVFSGVMETRADQPCLGVQNYLEQAAQKLKAVTPIKFFISSRTDSGVHALCNSAHADIQRAEGKLPFTEEVLVRALNYNLKPEPISVLKAFRVPDNFHAQYQARSRTYVYRVVTGCSHLSQLPIFDRNLCWLVGEGPLNISAMQEAAQYLLGTHDFSAYRSASSENIFKSPIKTLAQLDITPASGHMSHHMPCRDLQFWELMFSSRSFLYKQVRRMTGALVAVGQGRLAAHQVKEILETRDPQAFPNNTIAPPDGLFLKHVAYDETDLKTDENITVS</sequence>
<dbReference type="HAMAP" id="MF_00171">
    <property type="entry name" value="TruA"/>
    <property type="match status" value="1"/>
</dbReference>
<dbReference type="FunCoup" id="A0A6P7ZNP4">
    <property type="interactions" value="1160"/>
</dbReference>
<dbReference type="OrthoDB" id="271910at2759"/>
<comment type="similarity">
    <text evidence="1 7">Belongs to the tRNA pseudouridine synthase TruA family.</text>
</comment>
<evidence type="ECO:0000256" key="6">
    <source>
        <dbReference type="PIRSR" id="PIRSR001430-2"/>
    </source>
</evidence>
<dbReference type="EC" id="5.4.99.12" evidence="7"/>
<reference evidence="10" key="1">
    <citation type="submission" date="2025-08" db="UniProtKB">
        <authorList>
            <consortium name="RefSeq"/>
        </authorList>
    </citation>
    <scope>IDENTIFICATION</scope>
</reference>
<comment type="catalytic activity">
    <reaction evidence="4">
        <text>a uridine in tRNA = a pseudouridine in tRNA</text>
        <dbReference type="Rhea" id="RHEA:54572"/>
        <dbReference type="Rhea" id="RHEA-COMP:13339"/>
        <dbReference type="Rhea" id="RHEA-COMP:13934"/>
        <dbReference type="ChEBI" id="CHEBI:65314"/>
        <dbReference type="ChEBI" id="CHEBI:65315"/>
    </reaction>
</comment>
<dbReference type="GO" id="GO:0031119">
    <property type="term" value="P:tRNA pseudouridine synthesis"/>
    <property type="evidence" value="ECO:0007669"/>
    <property type="project" value="TreeGrafter"/>
</dbReference>
<dbReference type="InterPro" id="IPR020094">
    <property type="entry name" value="TruA/RsuA/RluB/E/F_N"/>
</dbReference>
<keyword evidence="9" id="KW-1185">Reference proteome</keyword>
<dbReference type="Gene3D" id="3.30.70.660">
    <property type="entry name" value="Pseudouridine synthase I, catalytic domain, C-terminal subdomain"/>
    <property type="match status" value="1"/>
</dbReference>
<keyword evidence="3 7" id="KW-0413">Isomerase</keyword>
<feature type="domain" description="Pseudouridine synthase I TruA alpha/beta" evidence="8">
    <location>
        <begin position="183"/>
        <end position="301"/>
    </location>
</feature>
<dbReference type="InParanoid" id="A0A6P7ZNP4"/>
<dbReference type="InterPro" id="IPR001406">
    <property type="entry name" value="PsdUridine_synth_TruA"/>
</dbReference>